<dbReference type="STRING" id="307972.A0A2G8KIM7"/>
<evidence type="ECO:0000313" key="6">
    <source>
        <dbReference type="EMBL" id="PIK47825.1"/>
    </source>
</evidence>
<protein>
    <submittedName>
        <fullName evidence="6">Putative disrupted in renal carcinoma protein 2</fullName>
    </submittedName>
</protein>
<feature type="transmembrane region" description="Helical" evidence="5">
    <location>
        <begin position="219"/>
        <end position="240"/>
    </location>
</feature>
<dbReference type="GO" id="GO:0022857">
    <property type="term" value="F:transmembrane transporter activity"/>
    <property type="evidence" value="ECO:0007669"/>
    <property type="project" value="InterPro"/>
</dbReference>
<organism evidence="6 7">
    <name type="scientific">Stichopus japonicus</name>
    <name type="common">Sea cucumber</name>
    <dbReference type="NCBI Taxonomy" id="307972"/>
    <lineage>
        <taxon>Eukaryota</taxon>
        <taxon>Metazoa</taxon>
        <taxon>Echinodermata</taxon>
        <taxon>Eleutherozoa</taxon>
        <taxon>Echinozoa</taxon>
        <taxon>Holothuroidea</taxon>
        <taxon>Aspidochirotacea</taxon>
        <taxon>Aspidochirotida</taxon>
        <taxon>Stichopodidae</taxon>
        <taxon>Apostichopus</taxon>
    </lineage>
</organism>
<dbReference type="InterPro" id="IPR049680">
    <property type="entry name" value="FLVCR1-2_SLC49-like"/>
</dbReference>
<dbReference type="Pfam" id="PF07690">
    <property type="entry name" value="MFS_1"/>
    <property type="match status" value="1"/>
</dbReference>
<feature type="transmembrane region" description="Helical" evidence="5">
    <location>
        <begin position="35"/>
        <end position="55"/>
    </location>
</feature>
<accession>A0A2G8KIM7</accession>
<dbReference type="AlphaFoldDB" id="A0A2G8KIM7"/>
<evidence type="ECO:0000256" key="5">
    <source>
        <dbReference type="SAM" id="Phobius"/>
    </source>
</evidence>
<evidence type="ECO:0000256" key="4">
    <source>
        <dbReference type="ARBA" id="ARBA00023136"/>
    </source>
</evidence>
<feature type="non-terminal residue" evidence="6">
    <location>
        <position position="243"/>
    </location>
</feature>
<keyword evidence="4 5" id="KW-0472">Membrane</keyword>
<dbReference type="PANTHER" id="PTHR10924">
    <property type="entry name" value="MAJOR FACILITATOR SUPERFAMILY PROTEIN-RELATED"/>
    <property type="match status" value="1"/>
</dbReference>
<dbReference type="Gene3D" id="1.20.1250.20">
    <property type="entry name" value="MFS general substrate transporter like domains"/>
    <property type="match status" value="1"/>
</dbReference>
<gene>
    <name evidence="6" type="ORF">BSL78_15299</name>
</gene>
<feature type="transmembrane region" description="Helical" evidence="5">
    <location>
        <begin position="154"/>
        <end position="178"/>
    </location>
</feature>
<reference evidence="6 7" key="1">
    <citation type="journal article" date="2017" name="PLoS Biol.">
        <title>The sea cucumber genome provides insights into morphological evolution and visceral regeneration.</title>
        <authorList>
            <person name="Zhang X."/>
            <person name="Sun L."/>
            <person name="Yuan J."/>
            <person name="Sun Y."/>
            <person name="Gao Y."/>
            <person name="Zhang L."/>
            <person name="Li S."/>
            <person name="Dai H."/>
            <person name="Hamel J.F."/>
            <person name="Liu C."/>
            <person name="Yu Y."/>
            <person name="Liu S."/>
            <person name="Lin W."/>
            <person name="Guo K."/>
            <person name="Jin S."/>
            <person name="Xu P."/>
            <person name="Storey K.B."/>
            <person name="Huan P."/>
            <person name="Zhang T."/>
            <person name="Zhou Y."/>
            <person name="Zhang J."/>
            <person name="Lin C."/>
            <person name="Li X."/>
            <person name="Xing L."/>
            <person name="Huo D."/>
            <person name="Sun M."/>
            <person name="Wang L."/>
            <person name="Mercier A."/>
            <person name="Li F."/>
            <person name="Yang H."/>
            <person name="Xiang J."/>
        </authorList>
    </citation>
    <scope>NUCLEOTIDE SEQUENCE [LARGE SCALE GENOMIC DNA]</scope>
    <source>
        <strain evidence="6">Shaxun</strain>
        <tissue evidence="6">Muscle</tissue>
    </source>
</reference>
<dbReference type="InterPro" id="IPR036259">
    <property type="entry name" value="MFS_trans_sf"/>
</dbReference>
<dbReference type="GO" id="GO:0016020">
    <property type="term" value="C:membrane"/>
    <property type="evidence" value="ECO:0007669"/>
    <property type="project" value="UniProtKB-SubCell"/>
</dbReference>
<evidence type="ECO:0000256" key="2">
    <source>
        <dbReference type="ARBA" id="ARBA00022692"/>
    </source>
</evidence>
<comment type="caution">
    <text evidence="6">The sequence shown here is derived from an EMBL/GenBank/DDBJ whole genome shotgun (WGS) entry which is preliminary data.</text>
</comment>
<dbReference type="Proteomes" id="UP000230750">
    <property type="component" value="Unassembled WGS sequence"/>
</dbReference>
<comment type="subcellular location">
    <subcellularLocation>
        <location evidence="1">Membrane</location>
        <topology evidence="1">Multi-pass membrane protein</topology>
    </subcellularLocation>
</comment>
<dbReference type="SUPFAM" id="SSF103473">
    <property type="entry name" value="MFS general substrate transporter"/>
    <property type="match status" value="1"/>
</dbReference>
<evidence type="ECO:0000256" key="3">
    <source>
        <dbReference type="ARBA" id="ARBA00022989"/>
    </source>
</evidence>
<keyword evidence="7" id="KW-1185">Reference proteome</keyword>
<feature type="transmembrane region" description="Helical" evidence="5">
    <location>
        <begin position="184"/>
        <end position="207"/>
    </location>
</feature>
<dbReference type="EMBL" id="MRZV01000555">
    <property type="protein sequence ID" value="PIK47825.1"/>
    <property type="molecule type" value="Genomic_DNA"/>
</dbReference>
<proteinExistence type="predicted"/>
<keyword evidence="3 5" id="KW-1133">Transmembrane helix</keyword>
<evidence type="ECO:0000256" key="1">
    <source>
        <dbReference type="ARBA" id="ARBA00004141"/>
    </source>
</evidence>
<dbReference type="PANTHER" id="PTHR10924:SF27">
    <property type="entry name" value="SOLUTE CARRIER FAMILY 49 MEMBER 4"/>
    <property type="match status" value="1"/>
</dbReference>
<evidence type="ECO:0000313" key="7">
    <source>
        <dbReference type="Proteomes" id="UP000230750"/>
    </source>
</evidence>
<keyword evidence="2 5" id="KW-0812">Transmembrane</keyword>
<sequence>MVSTSTKDSSVTNFQKGGQYLCPGVKKDHRLEISYLMYLECVVTALFFLAAVIYFPNKPPTPPSTSASMDREDFLTGFKALCTKWQFMAPALAYGIFTGIYGGWTTELTSILDSIGIGQSAAGWMGFFANVAGVIGGLLFSQMVDMMGGKKTKLVILTLTIMSVAVWLWVVLICSGYISHHIAHVWISIIATGFFVASLIPLFYEICAEGAYPIGESSTAGFITWLNNAACLVFLLVASVKSF</sequence>
<name>A0A2G8KIM7_STIJA</name>
<feature type="transmembrane region" description="Helical" evidence="5">
    <location>
        <begin position="121"/>
        <end position="142"/>
    </location>
</feature>
<dbReference type="OrthoDB" id="422206at2759"/>
<dbReference type="InterPro" id="IPR011701">
    <property type="entry name" value="MFS"/>
</dbReference>